<dbReference type="InterPro" id="IPR005627">
    <property type="entry name" value="CutC-like"/>
</dbReference>
<comment type="caution">
    <text evidence="3">The sequence shown here is derived from an EMBL/GenBank/DDBJ whole genome shotgun (WGS) entry which is preliminary data.</text>
</comment>
<comment type="similarity">
    <text evidence="1">Belongs to the CutC family.</text>
</comment>
<evidence type="ECO:0000256" key="2">
    <source>
        <dbReference type="ARBA" id="ARBA00019014"/>
    </source>
</evidence>
<accession>A0AAD6UJ74</accession>
<proteinExistence type="inferred from homology"/>
<dbReference type="InterPro" id="IPR036822">
    <property type="entry name" value="CutC-like_dom_sf"/>
</dbReference>
<sequence>MSQLIPPILIEVCVDSVQSARNAVQGGANRLEVCGNLGAGGGTTPSLGLLKAIKNSVGPDVPMMAMIRPRMGDFLYSKDEVEVMLEDILLCKQHAVRGVVLGALKPDGRIDIDTTKRLVIAALPLEVCFHRAFDMTRDAEEALRDVMQIGGVSRILTSGHGALALESITTLESLCQATQRLAADLSILPGSGINSGTVGPILDALLPLGVKEIHLSGGSWIESEMIHRRDGLGMGIGEGEWGIWETSELKVRAVRQSAEDAQSRFSERSRDV</sequence>
<reference evidence="3" key="1">
    <citation type="submission" date="2023-03" db="EMBL/GenBank/DDBJ databases">
        <title>Massive genome expansion in bonnet fungi (Mycena s.s.) driven by repeated elements and novel gene families across ecological guilds.</title>
        <authorList>
            <consortium name="Lawrence Berkeley National Laboratory"/>
            <person name="Harder C.B."/>
            <person name="Miyauchi S."/>
            <person name="Viragh M."/>
            <person name="Kuo A."/>
            <person name="Thoen E."/>
            <person name="Andreopoulos B."/>
            <person name="Lu D."/>
            <person name="Skrede I."/>
            <person name="Drula E."/>
            <person name="Henrissat B."/>
            <person name="Morin E."/>
            <person name="Kohler A."/>
            <person name="Barry K."/>
            <person name="LaButti K."/>
            <person name="Morin E."/>
            <person name="Salamov A."/>
            <person name="Lipzen A."/>
            <person name="Mereny Z."/>
            <person name="Hegedus B."/>
            <person name="Baldrian P."/>
            <person name="Stursova M."/>
            <person name="Weitz H."/>
            <person name="Taylor A."/>
            <person name="Grigoriev I.V."/>
            <person name="Nagy L.G."/>
            <person name="Martin F."/>
            <person name="Kauserud H."/>
        </authorList>
    </citation>
    <scope>NUCLEOTIDE SEQUENCE</scope>
    <source>
        <strain evidence="3">CBHHK173m</strain>
    </source>
</reference>
<gene>
    <name evidence="3" type="ORF">B0H15DRAFT_811452</name>
</gene>
<name>A0AAD6UJ74_9AGAR</name>
<evidence type="ECO:0000313" key="3">
    <source>
        <dbReference type="EMBL" id="KAJ7103214.1"/>
    </source>
</evidence>
<dbReference type="Gene3D" id="3.20.20.380">
    <property type="entry name" value="Copper homeostasis (CutC) domain"/>
    <property type="match status" value="1"/>
</dbReference>
<evidence type="ECO:0000313" key="4">
    <source>
        <dbReference type="Proteomes" id="UP001222325"/>
    </source>
</evidence>
<evidence type="ECO:0000256" key="1">
    <source>
        <dbReference type="ARBA" id="ARBA00007768"/>
    </source>
</evidence>
<dbReference type="EMBL" id="JARJCN010000002">
    <property type="protein sequence ID" value="KAJ7103214.1"/>
    <property type="molecule type" value="Genomic_DNA"/>
</dbReference>
<dbReference type="PANTHER" id="PTHR12598:SF0">
    <property type="entry name" value="COPPER HOMEOSTASIS PROTEIN CUTC HOMOLOG"/>
    <property type="match status" value="1"/>
</dbReference>
<dbReference type="Proteomes" id="UP001222325">
    <property type="component" value="Unassembled WGS sequence"/>
</dbReference>
<organism evidence="3 4">
    <name type="scientific">Mycena belliarum</name>
    <dbReference type="NCBI Taxonomy" id="1033014"/>
    <lineage>
        <taxon>Eukaryota</taxon>
        <taxon>Fungi</taxon>
        <taxon>Dikarya</taxon>
        <taxon>Basidiomycota</taxon>
        <taxon>Agaricomycotina</taxon>
        <taxon>Agaricomycetes</taxon>
        <taxon>Agaricomycetidae</taxon>
        <taxon>Agaricales</taxon>
        <taxon>Marasmiineae</taxon>
        <taxon>Mycenaceae</taxon>
        <taxon>Mycena</taxon>
    </lineage>
</organism>
<dbReference type="SUPFAM" id="SSF110395">
    <property type="entry name" value="CutC-like"/>
    <property type="match status" value="1"/>
</dbReference>
<dbReference type="Pfam" id="PF03932">
    <property type="entry name" value="CutC"/>
    <property type="match status" value="1"/>
</dbReference>
<keyword evidence="4" id="KW-1185">Reference proteome</keyword>
<dbReference type="GO" id="GO:0005507">
    <property type="term" value="F:copper ion binding"/>
    <property type="evidence" value="ECO:0007669"/>
    <property type="project" value="TreeGrafter"/>
</dbReference>
<dbReference type="PANTHER" id="PTHR12598">
    <property type="entry name" value="COPPER HOMEOSTASIS PROTEIN CUTC"/>
    <property type="match status" value="1"/>
</dbReference>
<dbReference type="HAMAP" id="MF_00795">
    <property type="entry name" value="CutC"/>
    <property type="match status" value="1"/>
</dbReference>
<dbReference type="AlphaFoldDB" id="A0AAD6UJ74"/>
<protein>
    <recommendedName>
        <fullName evidence="2">Copper homeostasis protein cutC homolog</fullName>
    </recommendedName>
</protein>